<evidence type="ECO:0000313" key="2">
    <source>
        <dbReference type="Proteomes" id="UP000024404"/>
    </source>
</evidence>
<dbReference type="EnsemblMetazoa" id="OVOC7017.1">
    <property type="protein sequence ID" value="OVOC7017.1"/>
    <property type="gene ID" value="WBGene00243826"/>
</dbReference>
<organism evidence="1 2">
    <name type="scientific">Onchocerca volvulus</name>
    <dbReference type="NCBI Taxonomy" id="6282"/>
    <lineage>
        <taxon>Eukaryota</taxon>
        <taxon>Metazoa</taxon>
        <taxon>Ecdysozoa</taxon>
        <taxon>Nematoda</taxon>
        <taxon>Chromadorea</taxon>
        <taxon>Rhabditida</taxon>
        <taxon>Spirurina</taxon>
        <taxon>Spiruromorpha</taxon>
        <taxon>Filarioidea</taxon>
        <taxon>Onchocercidae</taxon>
        <taxon>Onchocerca</taxon>
    </lineage>
</organism>
<dbReference type="Proteomes" id="UP000024404">
    <property type="component" value="Unassembled WGS sequence"/>
</dbReference>
<keyword evidence="2" id="KW-1185">Reference proteome</keyword>
<proteinExistence type="predicted"/>
<dbReference type="AlphaFoldDB" id="A0A8R1TWP2"/>
<sequence length="100" mass="11061">MLEKVAGKQYSVIGLSTAYGRGMTGDQKKIIDNGMALMIMVITLSMNNGYSNAIYISYYKHLGITEFESLLLTGSLIVGRSQQYLKSEDANFICHISLLN</sequence>
<dbReference type="EMBL" id="CMVM020000187">
    <property type="status" value="NOT_ANNOTATED_CDS"/>
    <property type="molecule type" value="Genomic_DNA"/>
</dbReference>
<accession>A0A8R1TWP2</accession>
<name>A0A8R1TWP2_ONCVO</name>
<protein>
    <submittedName>
        <fullName evidence="1">Uncharacterized protein</fullName>
    </submittedName>
</protein>
<reference evidence="2" key="1">
    <citation type="submission" date="2013-10" db="EMBL/GenBank/DDBJ databases">
        <title>Genome sequencing of Onchocerca volvulus.</title>
        <authorList>
            <person name="Cotton J."/>
            <person name="Tsai J."/>
            <person name="Stanley E."/>
            <person name="Tracey A."/>
            <person name="Holroyd N."/>
            <person name="Lustigman S."/>
            <person name="Berriman M."/>
        </authorList>
    </citation>
    <scope>NUCLEOTIDE SEQUENCE</scope>
</reference>
<evidence type="ECO:0000313" key="1">
    <source>
        <dbReference type="EnsemblMetazoa" id="OVOC7017.1"/>
    </source>
</evidence>
<reference evidence="1" key="2">
    <citation type="submission" date="2022-06" db="UniProtKB">
        <authorList>
            <consortium name="EnsemblMetazoa"/>
        </authorList>
    </citation>
    <scope>IDENTIFICATION</scope>
</reference>